<dbReference type="KEGG" id="nnu:104613044"/>
<dbReference type="Proteomes" id="UP000189703">
    <property type="component" value="Unplaced"/>
</dbReference>
<organism evidence="9 10">
    <name type="scientific">Nelumbo nucifera</name>
    <name type="common">Sacred lotus</name>
    <dbReference type="NCBI Taxonomy" id="4432"/>
    <lineage>
        <taxon>Eukaryota</taxon>
        <taxon>Viridiplantae</taxon>
        <taxon>Streptophyta</taxon>
        <taxon>Embryophyta</taxon>
        <taxon>Tracheophyta</taxon>
        <taxon>Spermatophyta</taxon>
        <taxon>Magnoliopsida</taxon>
        <taxon>Proteales</taxon>
        <taxon>Nelumbonaceae</taxon>
        <taxon>Nelumbo</taxon>
    </lineage>
</organism>
<dbReference type="RefSeq" id="XP_010279032.1">
    <property type="nucleotide sequence ID" value="XM_010280730.2"/>
</dbReference>
<dbReference type="GO" id="GO:0016757">
    <property type="term" value="F:glycosyltransferase activity"/>
    <property type="evidence" value="ECO:0007669"/>
    <property type="project" value="UniProtKB-KW"/>
</dbReference>
<evidence type="ECO:0000256" key="6">
    <source>
        <dbReference type="SAM" id="MobiDB-lite"/>
    </source>
</evidence>
<evidence type="ECO:0000313" key="9">
    <source>
        <dbReference type="Proteomes" id="UP000189703"/>
    </source>
</evidence>
<evidence type="ECO:0000256" key="7">
    <source>
        <dbReference type="SAM" id="Phobius"/>
    </source>
</evidence>
<keyword evidence="3" id="KW-0808">Transferase</keyword>
<name>A0A1U8BC82_NELNU</name>
<evidence type="ECO:0000256" key="3">
    <source>
        <dbReference type="ARBA" id="ARBA00022676"/>
    </source>
</evidence>
<keyword evidence="7" id="KW-1133">Transmembrane helix</keyword>
<keyword evidence="4" id="KW-0735">Signal-anchor</keyword>
<dbReference type="Pfam" id="PF03016">
    <property type="entry name" value="Exostosin_GT47"/>
    <property type="match status" value="1"/>
</dbReference>
<feature type="domain" description="Exostosin GT47" evidence="8">
    <location>
        <begin position="212"/>
        <end position="487"/>
    </location>
</feature>
<dbReference type="eggNOG" id="KOG1021">
    <property type="taxonomic scope" value="Eukaryota"/>
</dbReference>
<dbReference type="InterPro" id="IPR004263">
    <property type="entry name" value="Exostosin"/>
</dbReference>
<dbReference type="InParanoid" id="A0A1U8BC82"/>
<evidence type="ECO:0000256" key="1">
    <source>
        <dbReference type="ARBA" id="ARBA00004323"/>
    </source>
</evidence>
<dbReference type="GeneID" id="104613044"/>
<keyword evidence="7" id="KW-0472">Membrane</keyword>
<comment type="similarity">
    <text evidence="2">Belongs to the glycosyltransferase 47 family.</text>
</comment>
<evidence type="ECO:0000313" key="10">
    <source>
        <dbReference type="RefSeq" id="XP_010279032.1"/>
    </source>
</evidence>
<evidence type="ECO:0000256" key="5">
    <source>
        <dbReference type="ARBA" id="ARBA00023034"/>
    </source>
</evidence>
<feature type="transmembrane region" description="Helical" evidence="7">
    <location>
        <begin position="20"/>
        <end position="44"/>
    </location>
</feature>
<dbReference type="PANTHER" id="PTHR11062:SF95">
    <property type="entry name" value="EXOSTOSIN GT47 DOMAIN-CONTAINING PROTEIN"/>
    <property type="match status" value="1"/>
</dbReference>
<sequence>MAFSCFLHRKFHRPSISDLFGARSFALIPTCLALLTSVFILVYISSTSKLIRHQHDHSHLLLLRSSVKSSRISYQIVQTSFHNPPRNASDGVPPESIIEGNEVQSVSNYSREGAEIHQPVVVLRSDGSNRTLVYGDNPVWSHAGELVDENRQPAETHQSNDSNDEPPVWNSSHGVGIGQPLQSRPSADSEGNHLKEVFHDKENFFEDYKEMNRSFKIYVYPHSKDDPFANTLLPVNSEPGGNYASEAYFKKALTKSHFITKDPSEADLFYMPFSIAALRHDRRVGVGGIPVFVQAYIHNISHTYPYWNRSGGADHFYVACHSIGNTATKKADEVRLNAIQLVCSSSYFVTAYVAHKDASMPQIWPRHDDPPTFSLSKRKRLAFFAGAVNSRIRQDVLNAWKNDSEIFVNSGRLKTPYSDALLGSKFCLHLKGFEVNTARIGDAMFYGCVPVIIADYYDLPFVDILNWKSFSLIVPSLDITLLKRILNGVSSVHYSTLQRNVLKVRKHFKWHPLPVDYDAFYMVIYELWLRRTSLKIPLHV</sequence>
<keyword evidence="5" id="KW-0333">Golgi apparatus</keyword>
<evidence type="ECO:0000256" key="4">
    <source>
        <dbReference type="ARBA" id="ARBA00022968"/>
    </source>
</evidence>
<gene>
    <name evidence="10" type="primary">LOC104613044</name>
</gene>
<keyword evidence="7" id="KW-0812">Transmembrane</keyword>
<evidence type="ECO:0000259" key="8">
    <source>
        <dbReference type="Pfam" id="PF03016"/>
    </source>
</evidence>
<dbReference type="PANTHER" id="PTHR11062">
    <property type="entry name" value="EXOSTOSIN HEPARAN SULFATE GLYCOSYLTRANSFERASE -RELATED"/>
    <property type="match status" value="1"/>
</dbReference>
<reference evidence="10" key="1">
    <citation type="submission" date="2025-08" db="UniProtKB">
        <authorList>
            <consortium name="RefSeq"/>
        </authorList>
    </citation>
    <scope>IDENTIFICATION</scope>
</reference>
<keyword evidence="9" id="KW-1185">Reference proteome</keyword>
<dbReference type="InterPro" id="IPR040911">
    <property type="entry name" value="Exostosin_GT47"/>
</dbReference>
<accession>A0A1U8BC82</accession>
<dbReference type="AlphaFoldDB" id="A0A1U8BC82"/>
<protein>
    <submittedName>
        <fullName evidence="10">Probable glycosyltransferase At5g11130</fullName>
    </submittedName>
</protein>
<comment type="subcellular location">
    <subcellularLocation>
        <location evidence="1">Golgi apparatus membrane</location>
        <topology evidence="1">Single-pass type II membrane protein</topology>
    </subcellularLocation>
</comment>
<dbReference type="OrthoDB" id="1924787at2759"/>
<keyword evidence="3" id="KW-0328">Glycosyltransferase</keyword>
<dbReference type="GO" id="GO:0000139">
    <property type="term" value="C:Golgi membrane"/>
    <property type="evidence" value="ECO:0007669"/>
    <property type="project" value="UniProtKB-SubCell"/>
</dbReference>
<proteinExistence type="inferred from homology"/>
<feature type="region of interest" description="Disordered" evidence="6">
    <location>
        <begin position="151"/>
        <end position="191"/>
    </location>
</feature>
<evidence type="ECO:0000256" key="2">
    <source>
        <dbReference type="ARBA" id="ARBA00010271"/>
    </source>
</evidence>